<feature type="compositionally biased region" description="Low complexity" evidence="4">
    <location>
        <begin position="31"/>
        <end position="43"/>
    </location>
</feature>
<dbReference type="OrthoDB" id="506341at2"/>
<dbReference type="Pfam" id="PF09084">
    <property type="entry name" value="NMT1"/>
    <property type="match status" value="1"/>
</dbReference>
<gene>
    <name evidence="7" type="ORF">CPE01_20130</name>
</gene>
<feature type="domain" description="Solute-binding protein family 3/N-terminal" evidence="6">
    <location>
        <begin position="52"/>
        <end position="274"/>
    </location>
</feature>
<evidence type="ECO:0000256" key="1">
    <source>
        <dbReference type="ARBA" id="ARBA00004418"/>
    </source>
</evidence>
<keyword evidence="8" id="KW-1185">Reference proteome</keyword>
<keyword evidence="3 5" id="KW-0732">Signal</keyword>
<protein>
    <submittedName>
        <fullName evidence="7">ABC transporter substrate-binding protein</fullName>
    </submittedName>
</protein>
<dbReference type="GO" id="GO:0042597">
    <property type="term" value="C:periplasmic space"/>
    <property type="evidence" value="ECO:0007669"/>
    <property type="project" value="UniProtKB-SubCell"/>
</dbReference>
<comment type="similarity">
    <text evidence="2">Belongs to the bacterial solute-binding protein SsuA/TauA family.</text>
</comment>
<dbReference type="Proteomes" id="UP000321386">
    <property type="component" value="Unassembled WGS sequence"/>
</dbReference>
<dbReference type="RefSeq" id="WP_146806526.1">
    <property type="nucleotide sequence ID" value="NZ_BJUA01000009.1"/>
</dbReference>
<comment type="caution">
    <text evidence="7">The sequence shown here is derived from an EMBL/GenBank/DDBJ whole genome shotgun (WGS) entry which is preliminary data.</text>
</comment>
<reference evidence="7 8" key="1">
    <citation type="submission" date="2019-07" db="EMBL/GenBank/DDBJ databases">
        <title>Whole genome shotgun sequence of Cellulomonas persica NBRC 101101.</title>
        <authorList>
            <person name="Hosoyama A."/>
            <person name="Uohara A."/>
            <person name="Ohji S."/>
            <person name="Ichikawa N."/>
        </authorList>
    </citation>
    <scope>NUCLEOTIDE SEQUENCE [LARGE SCALE GENOMIC DNA]</scope>
    <source>
        <strain evidence="7 8">NBRC 101101</strain>
    </source>
</reference>
<dbReference type="PROSITE" id="PS51257">
    <property type="entry name" value="PROKAR_LIPOPROTEIN"/>
    <property type="match status" value="1"/>
</dbReference>
<evidence type="ECO:0000313" key="7">
    <source>
        <dbReference type="EMBL" id="GEK18280.1"/>
    </source>
</evidence>
<organism evidence="7 8">
    <name type="scientific">Cellulomonas persica</name>
    <dbReference type="NCBI Taxonomy" id="76861"/>
    <lineage>
        <taxon>Bacteria</taxon>
        <taxon>Bacillati</taxon>
        <taxon>Actinomycetota</taxon>
        <taxon>Actinomycetes</taxon>
        <taxon>Micrococcales</taxon>
        <taxon>Cellulomonadaceae</taxon>
        <taxon>Cellulomonas</taxon>
    </lineage>
</organism>
<dbReference type="Gene3D" id="3.40.190.10">
    <property type="entry name" value="Periplasmic binding protein-like II"/>
    <property type="match status" value="2"/>
</dbReference>
<feature type="chain" id="PRO_5038619214" evidence="5">
    <location>
        <begin position="21"/>
        <end position="335"/>
    </location>
</feature>
<dbReference type="AlphaFoldDB" id="A0A510UYX2"/>
<feature type="signal peptide" evidence="5">
    <location>
        <begin position="1"/>
        <end position="20"/>
    </location>
</feature>
<evidence type="ECO:0000256" key="4">
    <source>
        <dbReference type="SAM" id="MobiDB-lite"/>
    </source>
</evidence>
<comment type="subcellular location">
    <subcellularLocation>
        <location evidence="1">Periplasm</location>
    </subcellularLocation>
</comment>
<evidence type="ECO:0000256" key="2">
    <source>
        <dbReference type="ARBA" id="ARBA00010742"/>
    </source>
</evidence>
<evidence type="ECO:0000256" key="5">
    <source>
        <dbReference type="SAM" id="SignalP"/>
    </source>
</evidence>
<dbReference type="InterPro" id="IPR015168">
    <property type="entry name" value="SsuA/THI5"/>
</dbReference>
<feature type="region of interest" description="Disordered" evidence="4">
    <location>
        <begin position="24"/>
        <end position="48"/>
    </location>
</feature>
<dbReference type="EMBL" id="BJUA01000009">
    <property type="protein sequence ID" value="GEK18280.1"/>
    <property type="molecule type" value="Genomic_DNA"/>
</dbReference>
<evidence type="ECO:0000259" key="6">
    <source>
        <dbReference type="SMART" id="SM00062"/>
    </source>
</evidence>
<evidence type="ECO:0000256" key="3">
    <source>
        <dbReference type="ARBA" id="ARBA00022729"/>
    </source>
</evidence>
<name>A0A510UYX2_9CELL</name>
<sequence length="335" mass="34315">MNRRPALVAALVATLTLGLAACSSDSPSQSPTTAGADATTAPADDGDTAPQAVTIGALTISETAPLWAAVEAGIFTEHGLDVTVQPIQGGAQAMPALINGDIDFSIGQPFGAMRASLQGLDVKIIANYAQSLTEGDDINSVVVGAGSAITSPADLAGKKVSVNSIGAAGDLTIRAAVEADGGDPSSIEFVEVAFPDAQAQLDAGNIDAAWVPEPFVSIIVGAGGARVVDPYQATLPGLPTLVVQTTGKTVTDDPELVDAVRDALTEAFAWAAENDDAVRQSLVDEMKLPEPAAANLRFPTFSTELDVDVLQGLSDLAVQYEYFDKAPDLDTLIVE</sequence>
<proteinExistence type="inferred from homology"/>
<evidence type="ECO:0000313" key="8">
    <source>
        <dbReference type="Proteomes" id="UP000321386"/>
    </source>
</evidence>
<accession>A0A510UYX2</accession>
<dbReference type="SUPFAM" id="SSF53850">
    <property type="entry name" value="Periplasmic binding protein-like II"/>
    <property type="match status" value="1"/>
</dbReference>
<dbReference type="PANTHER" id="PTHR30024:SF47">
    <property type="entry name" value="TAURINE-BINDING PERIPLASMIC PROTEIN"/>
    <property type="match status" value="1"/>
</dbReference>
<dbReference type="InterPro" id="IPR001638">
    <property type="entry name" value="Solute-binding_3/MltF_N"/>
</dbReference>
<dbReference type="PANTHER" id="PTHR30024">
    <property type="entry name" value="ALIPHATIC SULFONATES-BINDING PROTEIN-RELATED"/>
    <property type="match status" value="1"/>
</dbReference>
<dbReference type="SMART" id="SM00062">
    <property type="entry name" value="PBPb"/>
    <property type="match status" value="1"/>
</dbReference>